<feature type="transmembrane region" description="Helical" evidence="1">
    <location>
        <begin position="35"/>
        <end position="58"/>
    </location>
</feature>
<dbReference type="EMBL" id="FUWM01000009">
    <property type="protein sequence ID" value="SJZ58878.1"/>
    <property type="molecule type" value="Genomic_DNA"/>
</dbReference>
<keyword evidence="1" id="KW-0472">Membrane</keyword>
<proteinExistence type="predicted"/>
<evidence type="ECO:0000313" key="3">
    <source>
        <dbReference type="Proteomes" id="UP000190625"/>
    </source>
</evidence>
<keyword evidence="1" id="KW-0812">Transmembrane</keyword>
<dbReference type="Proteomes" id="UP000190625">
    <property type="component" value="Unassembled WGS sequence"/>
</dbReference>
<name>A0A1T4LWM5_9FIRM</name>
<evidence type="ECO:0000256" key="1">
    <source>
        <dbReference type="SAM" id="Phobius"/>
    </source>
</evidence>
<dbReference type="AlphaFoldDB" id="A0A1T4LWM5"/>
<accession>A0A1T4LWM5</accession>
<dbReference type="OrthoDB" id="1846546at2"/>
<feature type="transmembrane region" description="Helical" evidence="1">
    <location>
        <begin position="6"/>
        <end position="23"/>
    </location>
</feature>
<protein>
    <recommendedName>
        <fullName evidence="4">YIEGIA protein</fullName>
    </recommendedName>
</protein>
<keyword evidence="3" id="KW-1185">Reference proteome</keyword>
<dbReference type="InterPro" id="IPR025918">
    <property type="entry name" value="YIEGIA"/>
</dbReference>
<keyword evidence="1" id="KW-1133">Transmembrane helix</keyword>
<evidence type="ECO:0008006" key="4">
    <source>
        <dbReference type="Google" id="ProtNLM"/>
    </source>
</evidence>
<dbReference type="RefSeq" id="WP_078809754.1">
    <property type="nucleotide sequence ID" value="NZ_FUWM01000009.1"/>
</dbReference>
<sequence length="291" mass="32514">MEHLSEIVIGILMGTIARIIMLKEDYRQYPSFPDAFLIHITIGFVAAALGAVALPALLENNFVAVTFLVLAIQQFRDVRKIEKNDLLALENVELVKRGEAYINGIAKSFEARNYIVIITSLVTTGTLEFMKTSYPILEIGLAVILGIMTPYLIDKWTKDQVVGDVAEVKKVTLKFDGHNLLVDGQYISNQALDNAKDRILEEGIGVVIKPYNHAGDISLANYGQRQAIAHEAARILGVKRYIETRRNFNTGEVIMMIVPMRKDVEALLKVIKQVPLLESTKREKHIQIGAD</sequence>
<dbReference type="STRING" id="142842.SAMN02745118_01270"/>
<gene>
    <name evidence="2" type="ORF">SAMN02745118_01270</name>
</gene>
<organism evidence="2 3">
    <name type="scientific">Selenihalanaerobacter shriftii</name>
    <dbReference type="NCBI Taxonomy" id="142842"/>
    <lineage>
        <taxon>Bacteria</taxon>
        <taxon>Bacillati</taxon>
        <taxon>Bacillota</taxon>
        <taxon>Clostridia</taxon>
        <taxon>Halanaerobiales</taxon>
        <taxon>Halobacteroidaceae</taxon>
        <taxon>Selenihalanaerobacter</taxon>
    </lineage>
</organism>
<dbReference type="Pfam" id="PF14045">
    <property type="entry name" value="YIEGIA"/>
    <property type="match status" value="1"/>
</dbReference>
<evidence type="ECO:0000313" key="2">
    <source>
        <dbReference type="EMBL" id="SJZ58878.1"/>
    </source>
</evidence>
<feature type="transmembrane region" description="Helical" evidence="1">
    <location>
        <begin position="134"/>
        <end position="153"/>
    </location>
</feature>
<reference evidence="3" key="1">
    <citation type="submission" date="2017-02" db="EMBL/GenBank/DDBJ databases">
        <authorList>
            <person name="Varghese N."/>
            <person name="Submissions S."/>
        </authorList>
    </citation>
    <scope>NUCLEOTIDE SEQUENCE [LARGE SCALE GENOMIC DNA]</scope>
    <source>
        <strain evidence="3">ATCC BAA-73</strain>
    </source>
</reference>